<feature type="domain" description="PNPLA" evidence="9">
    <location>
        <begin position="1"/>
        <end position="49"/>
    </location>
</feature>
<evidence type="ECO:0000313" key="10">
    <source>
        <dbReference type="EMBL" id="MCD7459917.1"/>
    </source>
</evidence>
<evidence type="ECO:0000256" key="2">
    <source>
        <dbReference type="ARBA" id="ARBA00010240"/>
    </source>
</evidence>
<keyword evidence="11" id="KW-1185">Reference proteome</keyword>
<comment type="caution">
    <text evidence="8">Lacks conserved residue(s) required for the propagation of feature annotation.</text>
</comment>
<evidence type="ECO:0000256" key="1">
    <source>
        <dbReference type="ARBA" id="ARBA00004116"/>
    </source>
</evidence>
<keyword evidence="6" id="KW-0443">Lipid metabolism</keyword>
<evidence type="ECO:0000256" key="6">
    <source>
        <dbReference type="ARBA" id="ARBA00023098"/>
    </source>
</evidence>
<evidence type="ECO:0000256" key="4">
    <source>
        <dbReference type="ARBA" id="ARBA00022729"/>
    </source>
</evidence>
<proteinExistence type="inferred from homology"/>
<dbReference type="InterPro" id="IPR016035">
    <property type="entry name" value="Acyl_Trfase/lysoPLipase"/>
</dbReference>
<dbReference type="Proteomes" id="UP000823775">
    <property type="component" value="Unassembled WGS sequence"/>
</dbReference>
<dbReference type="InterPro" id="IPR002641">
    <property type="entry name" value="PNPLA_dom"/>
</dbReference>
<evidence type="ECO:0000256" key="5">
    <source>
        <dbReference type="ARBA" id="ARBA00022761"/>
    </source>
</evidence>
<evidence type="ECO:0000256" key="8">
    <source>
        <dbReference type="PROSITE-ProRule" id="PRU01161"/>
    </source>
</evidence>
<keyword evidence="3" id="KW-0926">Vacuole</keyword>
<keyword evidence="7" id="KW-0325">Glycoprotein</keyword>
<evidence type="ECO:0000259" key="9">
    <source>
        <dbReference type="PROSITE" id="PS51635"/>
    </source>
</evidence>
<dbReference type="Gene3D" id="3.40.1090.10">
    <property type="entry name" value="Cytosolic phospholipase A2 catalytic domain"/>
    <property type="match status" value="1"/>
</dbReference>
<dbReference type="PANTHER" id="PTHR32176:SF85">
    <property type="entry name" value="PATATIN GROUP D-2"/>
    <property type="match status" value="1"/>
</dbReference>
<evidence type="ECO:0000313" key="11">
    <source>
        <dbReference type="Proteomes" id="UP000823775"/>
    </source>
</evidence>
<sequence length="195" mass="21303">MSDICYGTAAAEIYFPPYHFVTDDGKGNQTDFNLVDGGTAAANPALVALSIASRRAAEEDPAFASIKKLNYTGVLLLSLGTGTTRDVDKTYTAEETAGWGAYEWLFHNYPPSPLLQFSNTGGSYMNDYYIATLFHALSADKNYLRIQEYALTGSTTAMDDATEANMNLLVQVGENLLKKPVFEKGPETNEEALKR</sequence>
<accession>A0ABS8SME7</accession>
<dbReference type="EMBL" id="JACEIK010000621">
    <property type="protein sequence ID" value="MCD7459917.1"/>
    <property type="molecule type" value="Genomic_DNA"/>
</dbReference>
<evidence type="ECO:0000256" key="7">
    <source>
        <dbReference type="ARBA" id="ARBA00023180"/>
    </source>
</evidence>
<gene>
    <name evidence="10" type="primary">PATATIN03</name>
    <name evidence="10" type="ORF">HAX54_042298</name>
</gene>
<feature type="short sequence motif" description="DGA/G" evidence="8">
    <location>
        <begin position="36"/>
        <end position="38"/>
    </location>
</feature>
<dbReference type="PROSITE" id="PS51635">
    <property type="entry name" value="PNPLA"/>
    <property type="match status" value="1"/>
</dbReference>
<keyword evidence="5" id="KW-0758">Storage protein</keyword>
<name>A0ABS8SME7_DATST</name>
<reference evidence="10 11" key="1">
    <citation type="journal article" date="2021" name="BMC Genomics">
        <title>Datura genome reveals duplications of psychoactive alkaloid biosynthetic genes and high mutation rate following tissue culture.</title>
        <authorList>
            <person name="Rajewski A."/>
            <person name="Carter-House D."/>
            <person name="Stajich J."/>
            <person name="Litt A."/>
        </authorList>
    </citation>
    <scope>NUCLEOTIDE SEQUENCE [LARGE SCALE GENOMIC DNA]</scope>
    <source>
        <strain evidence="10">AR-01</strain>
    </source>
</reference>
<dbReference type="PANTHER" id="PTHR32176">
    <property type="entry name" value="XYLOSE ISOMERASE"/>
    <property type="match status" value="1"/>
</dbReference>
<organism evidence="10 11">
    <name type="scientific">Datura stramonium</name>
    <name type="common">Jimsonweed</name>
    <name type="synonym">Common thornapple</name>
    <dbReference type="NCBI Taxonomy" id="4076"/>
    <lineage>
        <taxon>Eukaryota</taxon>
        <taxon>Viridiplantae</taxon>
        <taxon>Streptophyta</taxon>
        <taxon>Embryophyta</taxon>
        <taxon>Tracheophyta</taxon>
        <taxon>Spermatophyta</taxon>
        <taxon>Magnoliopsida</taxon>
        <taxon>eudicotyledons</taxon>
        <taxon>Gunneridae</taxon>
        <taxon>Pentapetalae</taxon>
        <taxon>asterids</taxon>
        <taxon>lamiids</taxon>
        <taxon>Solanales</taxon>
        <taxon>Solanaceae</taxon>
        <taxon>Solanoideae</taxon>
        <taxon>Datureae</taxon>
        <taxon>Datura</taxon>
    </lineage>
</organism>
<keyword evidence="4" id="KW-0732">Signal</keyword>
<comment type="caution">
    <text evidence="10">The sequence shown here is derived from an EMBL/GenBank/DDBJ whole genome shotgun (WGS) entry which is preliminary data.</text>
</comment>
<protein>
    <submittedName>
        <fullName evidence="10">Patatin-03</fullName>
    </submittedName>
</protein>
<comment type="subcellular location">
    <subcellularLocation>
        <location evidence="1">Vacuole</location>
    </subcellularLocation>
</comment>
<evidence type="ECO:0000256" key="3">
    <source>
        <dbReference type="ARBA" id="ARBA00022554"/>
    </source>
</evidence>
<comment type="similarity">
    <text evidence="2">Belongs to the patatin family.</text>
</comment>
<dbReference type="SUPFAM" id="SSF52151">
    <property type="entry name" value="FabD/lysophospholipase-like"/>
    <property type="match status" value="1"/>
</dbReference>